<organism evidence="1 2">
    <name type="scientific">Vermiconidia calcicola</name>
    <dbReference type="NCBI Taxonomy" id="1690605"/>
    <lineage>
        <taxon>Eukaryota</taxon>
        <taxon>Fungi</taxon>
        <taxon>Dikarya</taxon>
        <taxon>Ascomycota</taxon>
        <taxon>Pezizomycotina</taxon>
        <taxon>Dothideomycetes</taxon>
        <taxon>Dothideomycetidae</taxon>
        <taxon>Mycosphaerellales</taxon>
        <taxon>Extremaceae</taxon>
        <taxon>Vermiconidia</taxon>
    </lineage>
</organism>
<protein>
    <submittedName>
        <fullName evidence="1">Uncharacterized protein</fullName>
    </submittedName>
</protein>
<name>A0ACC3NM44_9PEZI</name>
<dbReference type="EMBL" id="JAUTXU010000028">
    <property type="protein sequence ID" value="KAK3719008.1"/>
    <property type="molecule type" value="Genomic_DNA"/>
</dbReference>
<sequence>MDQAMVDGNERDEADSRALALLAQTYTHEDRPLVGHMAWRCIILVLVGASRHEFRVPEELLWPSSKYVQNLMPERQQLPLTGGPHIVVTLTMVLPDFAPVFFEKYVHWLHMGKICVWERTMPLAKVGLLLCRYDIGIRLEDPDYQDAVMDALVPALEETCDSAQLIQATYGDALWSICQRLFDSVPAATYANHLLLHYFARLEDILLGVPFQDQFFFNKIKIARGLDAIWPPSTIQAAADCCFHLHGLPTGVCYRKRFRLISSGSCCVWG</sequence>
<reference evidence="1" key="1">
    <citation type="submission" date="2023-07" db="EMBL/GenBank/DDBJ databases">
        <title>Black Yeasts Isolated from many extreme environments.</title>
        <authorList>
            <person name="Coleine C."/>
            <person name="Stajich J.E."/>
            <person name="Selbmann L."/>
        </authorList>
    </citation>
    <scope>NUCLEOTIDE SEQUENCE</scope>
    <source>
        <strain evidence="1">CCFEE 5714</strain>
    </source>
</reference>
<accession>A0ACC3NM44</accession>
<gene>
    <name evidence="1" type="ORF">LTR37_004571</name>
</gene>
<dbReference type="Proteomes" id="UP001281147">
    <property type="component" value="Unassembled WGS sequence"/>
</dbReference>
<evidence type="ECO:0000313" key="1">
    <source>
        <dbReference type="EMBL" id="KAK3719008.1"/>
    </source>
</evidence>
<comment type="caution">
    <text evidence="1">The sequence shown here is derived from an EMBL/GenBank/DDBJ whole genome shotgun (WGS) entry which is preliminary data.</text>
</comment>
<proteinExistence type="predicted"/>
<evidence type="ECO:0000313" key="2">
    <source>
        <dbReference type="Proteomes" id="UP001281147"/>
    </source>
</evidence>
<keyword evidence="2" id="KW-1185">Reference proteome</keyword>